<accession>L7F9J1</accession>
<dbReference type="InterPro" id="IPR036291">
    <property type="entry name" value="NAD(P)-bd_dom_sf"/>
</dbReference>
<keyword evidence="4" id="KW-1185">Reference proteome</keyword>
<proteinExistence type="inferred from homology"/>
<dbReference type="RefSeq" id="WP_006377088.1">
    <property type="nucleotide sequence ID" value="NZ_AEJB01000266.1"/>
</dbReference>
<dbReference type="STRING" id="85558.T45_04519"/>
<dbReference type="Pfam" id="PF13561">
    <property type="entry name" value="adh_short_C2"/>
    <property type="match status" value="1"/>
</dbReference>
<dbReference type="Proteomes" id="UP000010931">
    <property type="component" value="Unassembled WGS sequence"/>
</dbReference>
<dbReference type="PRINTS" id="PR00080">
    <property type="entry name" value="SDRFAMILY"/>
</dbReference>
<keyword evidence="2" id="KW-0560">Oxidoreductase</keyword>
<reference evidence="3 4" key="1">
    <citation type="journal article" date="2011" name="Plasmid">
        <title>Streptomyces turgidiscabies Car8 contains a modular pathogenicity island that shares virulence genes with other actinobacterial plant pathogens.</title>
        <authorList>
            <person name="Huguet-Tapia J.C."/>
            <person name="Badger J.H."/>
            <person name="Loria R."/>
            <person name="Pettis G.S."/>
        </authorList>
    </citation>
    <scope>NUCLEOTIDE SEQUENCE [LARGE SCALE GENOMIC DNA]</scope>
    <source>
        <strain evidence="3 4">Car8</strain>
    </source>
</reference>
<organism evidence="3 4">
    <name type="scientific">Streptomyces turgidiscabies (strain Car8)</name>
    <dbReference type="NCBI Taxonomy" id="698760"/>
    <lineage>
        <taxon>Bacteria</taxon>
        <taxon>Bacillati</taxon>
        <taxon>Actinomycetota</taxon>
        <taxon>Actinomycetes</taxon>
        <taxon>Kitasatosporales</taxon>
        <taxon>Streptomycetaceae</taxon>
        <taxon>Streptomyces</taxon>
    </lineage>
</organism>
<dbReference type="InterPro" id="IPR002347">
    <property type="entry name" value="SDR_fam"/>
</dbReference>
<dbReference type="CDD" id="cd05233">
    <property type="entry name" value="SDR_c"/>
    <property type="match status" value="1"/>
</dbReference>
<dbReference type="PROSITE" id="PS00061">
    <property type="entry name" value="ADH_SHORT"/>
    <property type="match status" value="1"/>
</dbReference>
<dbReference type="InterPro" id="IPR020904">
    <property type="entry name" value="Sc_DH/Rdtase_CS"/>
</dbReference>
<evidence type="ECO:0000256" key="2">
    <source>
        <dbReference type="ARBA" id="ARBA00023002"/>
    </source>
</evidence>
<dbReference type="Gene3D" id="3.40.50.720">
    <property type="entry name" value="NAD(P)-binding Rossmann-like Domain"/>
    <property type="match status" value="1"/>
</dbReference>
<dbReference type="PRINTS" id="PR00081">
    <property type="entry name" value="GDHRDH"/>
</dbReference>
<dbReference type="EMBL" id="AEJB01000266">
    <property type="protein sequence ID" value="ELP67784.1"/>
    <property type="molecule type" value="Genomic_DNA"/>
</dbReference>
<dbReference type="AlphaFoldDB" id="L7F9J1"/>
<evidence type="ECO:0000256" key="1">
    <source>
        <dbReference type="ARBA" id="ARBA00006484"/>
    </source>
</evidence>
<protein>
    <submittedName>
        <fullName evidence="3">Oxidoreductase, short chain dehydrogenase/reductase family protein</fullName>
    </submittedName>
</protein>
<evidence type="ECO:0000313" key="4">
    <source>
        <dbReference type="Proteomes" id="UP000010931"/>
    </source>
</evidence>
<dbReference type="SUPFAM" id="SSF51735">
    <property type="entry name" value="NAD(P)-binding Rossmann-fold domains"/>
    <property type="match status" value="1"/>
</dbReference>
<dbReference type="PANTHER" id="PTHR42760:SF40">
    <property type="entry name" value="3-OXOACYL-[ACYL-CARRIER-PROTEIN] REDUCTASE, CHLOROPLASTIC"/>
    <property type="match status" value="1"/>
</dbReference>
<dbReference type="GO" id="GO:0016616">
    <property type="term" value="F:oxidoreductase activity, acting on the CH-OH group of donors, NAD or NADP as acceptor"/>
    <property type="evidence" value="ECO:0007669"/>
    <property type="project" value="TreeGrafter"/>
</dbReference>
<name>L7F9J1_STRT8</name>
<dbReference type="GO" id="GO:0030497">
    <property type="term" value="P:fatty acid elongation"/>
    <property type="evidence" value="ECO:0007669"/>
    <property type="project" value="TreeGrafter"/>
</dbReference>
<dbReference type="GeneID" id="97403938"/>
<dbReference type="FunFam" id="3.40.50.720:FF:000084">
    <property type="entry name" value="Short-chain dehydrogenase reductase"/>
    <property type="match status" value="1"/>
</dbReference>
<evidence type="ECO:0000313" key="3">
    <source>
        <dbReference type="EMBL" id="ELP67784.1"/>
    </source>
</evidence>
<sequence>MTSGFAEPTGLAPDAFAGQSVLVTGGTSGIGAATADLLANLGAEVYALGLPPADSDELPRHERVDIVEQDVTDRGALIGRIEAYDRIDHLVACAGISRDRDEYDLGRWDQVLEVNLTSAMVACQAARPLLARRGGSIVTVSSMFGFFGSRDRPAYSASKGGISQLTRSLAAEYAAEGIRVNAVAPGFVTTPLARGVLDDQEAAQGVLSRVPLGRFGRPREIATAIAFPCSPAASYVNGAVLPVDGGYLTV</sequence>
<dbReference type="PATRIC" id="fig|698760.3.peg.3490"/>
<comment type="similarity">
    <text evidence="1">Belongs to the short-chain dehydrogenases/reductases (SDR) family.</text>
</comment>
<gene>
    <name evidence="3" type="ORF">STRTUCAR8_09994</name>
</gene>
<comment type="caution">
    <text evidence="3">The sequence shown here is derived from an EMBL/GenBank/DDBJ whole genome shotgun (WGS) entry which is preliminary data.</text>
</comment>
<dbReference type="PANTHER" id="PTHR42760">
    <property type="entry name" value="SHORT-CHAIN DEHYDROGENASES/REDUCTASES FAMILY MEMBER"/>
    <property type="match status" value="1"/>
</dbReference>